<keyword evidence="1" id="KW-0732">Signal</keyword>
<feature type="signal peptide" evidence="1">
    <location>
        <begin position="1"/>
        <end position="28"/>
    </location>
</feature>
<feature type="chain" id="PRO_5013655273" evidence="1">
    <location>
        <begin position="29"/>
        <end position="155"/>
    </location>
</feature>
<accession>A0A2H1E9C5</accession>
<gene>
    <name evidence="2" type="ORF">MARIT_1444</name>
</gene>
<reference evidence="2 3" key="1">
    <citation type="submission" date="2016-11" db="EMBL/GenBank/DDBJ databases">
        <authorList>
            <person name="Jaros S."/>
            <person name="Januszkiewicz K."/>
            <person name="Wedrychowicz H."/>
        </authorList>
    </citation>
    <scope>NUCLEOTIDE SEQUENCE [LARGE SCALE GENOMIC DNA]</scope>
    <source>
        <strain evidence="2">NCIMB 2154T</strain>
    </source>
</reference>
<dbReference type="RefSeq" id="WP_100211128.1">
    <property type="nucleotide sequence ID" value="NZ_CP138495.1"/>
</dbReference>
<organism evidence="2 3">
    <name type="scientific">Tenacibaculum maritimum NCIMB 2154</name>
    <dbReference type="NCBI Taxonomy" id="1349785"/>
    <lineage>
        <taxon>Bacteria</taxon>
        <taxon>Pseudomonadati</taxon>
        <taxon>Bacteroidota</taxon>
        <taxon>Flavobacteriia</taxon>
        <taxon>Flavobacteriales</taxon>
        <taxon>Flavobacteriaceae</taxon>
        <taxon>Tenacibaculum</taxon>
    </lineage>
</organism>
<name>A0A2H1E9C5_9FLAO</name>
<sequence>MNILNNLRKPYFAILLATLILFVSCSQYDDTIPENIETNRITGKELFKGIFFSEGNVSQRLSNFQDFKKLKSQFTSEQKTSFLNFQNNLIAQIDKSNPEYFTNLENAIYTGNRVIIRNELNNSKGIIKEAIQTLTSFDYDEIEKQISQKKIKSGC</sequence>
<proteinExistence type="predicted"/>
<dbReference type="EMBL" id="LT634361">
    <property type="protein sequence ID" value="SFZ82105.1"/>
    <property type="molecule type" value="Genomic_DNA"/>
</dbReference>
<keyword evidence="2" id="KW-0449">Lipoprotein</keyword>
<dbReference type="InterPro" id="IPR023888">
    <property type="entry name" value="SdpC-like"/>
</dbReference>
<evidence type="ECO:0000313" key="3">
    <source>
        <dbReference type="Proteomes" id="UP000231564"/>
    </source>
</evidence>
<keyword evidence="3" id="KW-1185">Reference proteome</keyword>
<dbReference type="OrthoDB" id="1453505at2"/>
<protein>
    <submittedName>
        <fullName evidence="2">Probable lipoprotein</fullName>
    </submittedName>
</protein>
<dbReference type="Proteomes" id="UP000231564">
    <property type="component" value="Chromosome MARIT"/>
</dbReference>
<evidence type="ECO:0000256" key="1">
    <source>
        <dbReference type="SAM" id="SignalP"/>
    </source>
</evidence>
<dbReference type="AlphaFoldDB" id="A0A2H1E9C5"/>
<dbReference type="Pfam" id="PF26137">
    <property type="entry name" value="Toxin_SdpC"/>
    <property type="match status" value="1"/>
</dbReference>
<evidence type="ECO:0000313" key="2">
    <source>
        <dbReference type="EMBL" id="SFZ82105.1"/>
    </source>
</evidence>
<dbReference type="KEGG" id="tmar:MARIT_1444"/>
<dbReference type="GeneID" id="47722963"/>